<dbReference type="GO" id="GO:1904263">
    <property type="term" value="P:positive regulation of TORC1 signaling"/>
    <property type="evidence" value="ECO:0007669"/>
    <property type="project" value="TreeGrafter"/>
</dbReference>
<dbReference type="PROSITE" id="PS00678">
    <property type="entry name" value="WD_REPEATS_1"/>
    <property type="match status" value="1"/>
</dbReference>
<feature type="region of interest" description="Disordered" evidence="4">
    <location>
        <begin position="799"/>
        <end position="822"/>
    </location>
</feature>
<protein>
    <submittedName>
        <fullName evidence="5">Uncharacterized protein</fullName>
    </submittedName>
</protein>
<feature type="region of interest" description="Disordered" evidence="4">
    <location>
        <begin position="437"/>
        <end position="456"/>
    </location>
</feature>
<dbReference type="PROSITE" id="PS50082">
    <property type="entry name" value="WD_REPEATS_2"/>
    <property type="match status" value="1"/>
</dbReference>
<dbReference type="GO" id="GO:0005774">
    <property type="term" value="C:vacuolar membrane"/>
    <property type="evidence" value="ECO:0007669"/>
    <property type="project" value="TreeGrafter"/>
</dbReference>
<feature type="region of interest" description="Disordered" evidence="4">
    <location>
        <begin position="1123"/>
        <end position="1199"/>
    </location>
</feature>
<dbReference type="InterPro" id="IPR036322">
    <property type="entry name" value="WD40_repeat_dom_sf"/>
</dbReference>
<dbReference type="PROSITE" id="PS50294">
    <property type="entry name" value="WD_REPEATS_REGION"/>
    <property type="match status" value="1"/>
</dbReference>
<feature type="compositionally biased region" description="Basic and acidic residues" evidence="4">
    <location>
        <begin position="1159"/>
        <end position="1169"/>
    </location>
</feature>
<dbReference type="SUPFAM" id="SSF50978">
    <property type="entry name" value="WD40 repeat-like"/>
    <property type="match status" value="1"/>
</dbReference>
<comment type="caution">
    <text evidence="5">The sequence shown here is derived from an EMBL/GenBank/DDBJ whole genome shotgun (WGS) entry which is preliminary data.</text>
</comment>
<feature type="region of interest" description="Disordered" evidence="4">
    <location>
        <begin position="723"/>
        <end position="744"/>
    </location>
</feature>
<feature type="compositionally biased region" description="Low complexity" evidence="4">
    <location>
        <begin position="1074"/>
        <end position="1100"/>
    </location>
</feature>
<evidence type="ECO:0000313" key="5">
    <source>
        <dbReference type="EMBL" id="KAF5376949.1"/>
    </source>
</evidence>
<dbReference type="EMBL" id="JAACJP010000026">
    <property type="protein sequence ID" value="KAF5376949.1"/>
    <property type="molecule type" value="Genomic_DNA"/>
</dbReference>
<evidence type="ECO:0000256" key="4">
    <source>
        <dbReference type="SAM" id="MobiDB-lite"/>
    </source>
</evidence>
<dbReference type="Proteomes" id="UP000565441">
    <property type="component" value="Unassembled WGS sequence"/>
</dbReference>
<evidence type="ECO:0000313" key="6">
    <source>
        <dbReference type="Proteomes" id="UP000565441"/>
    </source>
</evidence>
<dbReference type="InterPro" id="IPR019775">
    <property type="entry name" value="WD40_repeat_CS"/>
</dbReference>
<evidence type="ECO:0000256" key="3">
    <source>
        <dbReference type="PROSITE-ProRule" id="PRU00221"/>
    </source>
</evidence>
<evidence type="ECO:0000256" key="1">
    <source>
        <dbReference type="ARBA" id="ARBA00022574"/>
    </source>
</evidence>
<dbReference type="Pfam" id="PF00400">
    <property type="entry name" value="WD40"/>
    <property type="match status" value="1"/>
</dbReference>
<organism evidence="5 6">
    <name type="scientific">Tricholomella constricta</name>
    <dbReference type="NCBI Taxonomy" id="117010"/>
    <lineage>
        <taxon>Eukaryota</taxon>
        <taxon>Fungi</taxon>
        <taxon>Dikarya</taxon>
        <taxon>Basidiomycota</taxon>
        <taxon>Agaricomycotina</taxon>
        <taxon>Agaricomycetes</taxon>
        <taxon>Agaricomycetidae</taxon>
        <taxon>Agaricales</taxon>
        <taxon>Tricholomatineae</taxon>
        <taxon>Lyophyllaceae</taxon>
        <taxon>Tricholomella</taxon>
    </lineage>
</organism>
<feature type="repeat" description="WD" evidence="3">
    <location>
        <begin position="294"/>
        <end position="336"/>
    </location>
</feature>
<keyword evidence="6" id="KW-1185">Reference proteome</keyword>
<dbReference type="SMART" id="SM00320">
    <property type="entry name" value="WD40"/>
    <property type="match status" value="5"/>
</dbReference>
<dbReference type="GO" id="GO:0035591">
    <property type="term" value="F:signaling adaptor activity"/>
    <property type="evidence" value="ECO:0007669"/>
    <property type="project" value="TreeGrafter"/>
</dbReference>
<dbReference type="PANTHER" id="PTHR46170:SF1">
    <property type="entry name" value="GATOR COMPLEX PROTEIN WDR59"/>
    <property type="match status" value="1"/>
</dbReference>
<dbReference type="OrthoDB" id="311712at2759"/>
<dbReference type="GO" id="GO:0034198">
    <property type="term" value="P:cellular response to amino acid starvation"/>
    <property type="evidence" value="ECO:0007669"/>
    <property type="project" value="TreeGrafter"/>
</dbReference>
<evidence type="ECO:0000256" key="2">
    <source>
        <dbReference type="ARBA" id="ARBA00022737"/>
    </source>
</evidence>
<feature type="region of interest" description="Disordered" evidence="4">
    <location>
        <begin position="582"/>
        <end position="607"/>
    </location>
</feature>
<feature type="region of interest" description="Disordered" evidence="4">
    <location>
        <begin position="1064"/>
        <end position="1100"/>
    </location>
</feature>
<reference evidence="5 6" key="1">
    <citation type="journal article" date="2020" name="ISME J.">
        <title>Uncovering the hidden diversity of litter-decomposition mechanisms in mushroom-forming fungi.</title>
        <authorList>
            <person name="Floudas D."/>
            <person name="Bentzer J."/>
            <person name="Ahren D."/>
            <person name="Johansson T."/>
            <person name="Persson P."/>
            <person name="Tunlid A."/>
        </authorList>
    </citation>
    <scope>NUCLEOTIDE SEQUENCE [LARGE SCALE GENOMIC DNA]</scope>
    <source>
        <strain evidence="5 6">CBS 661.87</strain>
    </source>
</reference>
<name>A0A8H5H5A8_9AGAR</name>
<keyword evidence="1 3" id="KW-0853">WD repeat</keyword>
<keyword evidence="2" id="KW-0677">Repeat</keyword>
<dbReference type="InterPro" id="IPR015943">
    <property type="entry name" value="WD40/YVTN_repeat-like_dom_sf"/>
</dbReference>
<feature type="region of interest" description="Disordered" evidence="4">
    <location>
        <begin position="490"/>
        <end position="511"/>
    </location>
</feature>
<dbReference type="PANTHER" id="PTHR46170">
    <property type="entry name" value="GATOR COMPLEX PROTEIN WDR59"/>
    <property type="match status" value="1"/>
</dbReference>
<proteinExistence type="predicted"/>
<feature type="compositionally biased region" description="Polar residues" evidence="4">
    <location>
        <begin position="495"/>
        <end position="510"/>
    </location>
</feature>
<feature type="compositionally biased region" description="Basic and acidic residues" evidence="4">
    <location>
        <begin position="582"/>
        <end position="595"/>
    </location>
</feature>
<dbReference type="Gene3D" id="2.130.10.10">
    <property type="entry name" value="YVTN repeat-like/Quinoprotein amine dehydrogenase"/>
    <property type="match status" value="1"/>
</dbReference>
<gene>
    <name evidence="5" type="ORF">D9615_007273</name>
</gene>
<sequence length="1360" mass="150668">MSEPSPTRQSRYLDEVRNSRRNSIDLRHHALLSTTTPSLASGQEWHRNPVFAPPASLLNSRRASLVSLADSVDKERHERRRASRTELVESNTPQLVTEPASPEDGSNFRRSLQIDMKGLVGDAVGNMSISPSSRDVVLAARRGLFIIDLEAPLEVPRFLPQGGTWDVADVQWNPHPLRAEYIVSTSSEKLLIWNLLLVGKTSIEHILQAHYRAITDINWHTTECDTVISTGIDSWLWAWDLREPRKPIFGLSAFESGGTQVKWNRQDGNILASSHSNEVLIWDRRKGSLPIKRIQAHSSKIYGIDWAHDRRDELVTCSLDKTIKVWDTATDDPEPRTTIRTGYPVWRARALPFGHGVLSLAQRGATALEMYGQGRPDVPVERFEGHTDVVKEFVWRKGGEDEFQLITWSKDRTLRFWPVDSEVMKQVGHVTPPVRCRARRTERSPSISYRNPPEGTDYLPALSAPVGHRSILAEVRAPLPPRPVPVIAGAGARSQGGTMSRGNPNNNTTRLPMDAFTWLSNVKVGERRGSNEGAGGESADMSRLRERLLDVGVTGAGANGDTGNAEGLLVGGMDVNRELEGEMEMERRKRSESRVSGEGQGEAGQNQSLQEEITTVIRKLKLESKIKLEKHDLTKKRTCTLGLHGPWGGTSSVFIRVTFTFPRDYPQASYPGGTPIVELERNPLITLKDRAFMLRRLTTIRENCRPCLERCLRFLLFRDEEERPGETLPMDPESSSSEDDEPVMTLGGRRTKEATVTVLRSTKNLVEPRTSQGTFGPNGELICFFRAPTRIVRNVLRGLSDSPATPSEEPASALPTSAEPVPAPRMFQSPSLISDAVRRLGLSATDRHMKASDTARRLGDRHNILRIMTNLLTLQPKPKSSQEVSNGERRPLGDLLKSYALLSAPRRSTVFVENTTNIAGGDRKVAKDYVFGEAAGVGQASRGSSCKGLREACVRNAKAARLHGRYDHERAFRMLQALLPASSQKAPTFDALALQVVMGLYTDFAKNKDIQMLAMLSVLLLQTHKITTSYPGLADSPEVGTDLRTVVTKYGGADYFSLVRSISPQSERPPAWPRRSSTPTAQQQQQLAASLSSSTSSRGSWSSLFNTGSMRQFMTGVQDTLKEGLSNPLESPAINPSTANVPAAGSSAGSAEGAFPTLKADKMIRMTDSRRKKRRKDQSGLQTGSAPSPPVAASKSWNESLPLPLKPSISSSSAGHRRTPLAQVIDPSNANGGHKRVIVFEPPLPTAPERPGEVFDEALLQQLKMHVHVYADLLCRWQLYHKRLELLKSVKRQSTPFEDSQKHTIGKALSQILLFSSQLSLSFTNRSRPHMHEMYNALAAKRQSMPIVQRLVLLGKMHYL</sequence>
<dbReference type="InterPro" id="IPR001680">
    <property type="entry name" value="WD40_rpt"/>
</dbReference>
<dbReference type="InterPro" id="IPR049567">
    <property type="entry name" value="WDR59-like"/>
</dbReference>
<accession>A0A8H5H5A8</accession>
<dbReference type="GO" id="GO:0035859">
    <property type="term" value="C:Seh1-associated complex"/>
    <property type="evidence" value="ECO:0007669"/>
    <property type="project" value="TreeGrafter"/>
</dbReference>
<feature type="compositionally biased region" description="Low complexity" evidence="4">
    <location>
        <begin position="1143"/>
        <end position="1154"/>
    </location>
</feature>
<feature type="region of interest" description="Disordered" evidence="4">
    <location>
        <begin position="71"/>
        <end position="107"/>
    </location>
</feature>